<feature type="compositionally biased region" description="Pro residues" evidence="5">
    <location>
        <begin position="1"/>
        <end position="12"/>
    </location>
</feature>
<evidence type="ECO:0000256" key="2">
    <source>
        <dbReference type="ARBA" id="ARBA00022692"/>
    </source>
</evidence>
<evidence type="ECO:0000259" key="7">
    <source>
        <dbReference type="Pfam" id="PF13515"/>
    </source>
</evidence>
<feature type="domain" description="Integral membrane bound transporter" evidence="7">
    <location>
        <begin position="230"/>
        <end position="357"/>
    </location>
</feature>
<dbReference type="RefSeq" id="WP_247030645.1">
    <property type="nucleotide sequence ID" value="NZ_JALKCH010000014.1"/>
</dbReference>
<dbReference type="Pfam" id="PF13515">
    <property type="entry name" value="FUSC_2"/>
    <property type="match status" value="1"/>
</dbReference>
<comment type="caution">
    <text evidence="8">The sequence shown here is derived from an EMBL/GenBank/DDBJ whole genome shotgun (WGS) entry which is preliminary data.</text>
</comment>
<name>A0ABT0DFL0_9HYPH</name>
<evidence type="ECO:0000313" key="9">
    <source>
        <dbReference type="Proteomes" id="UP001203284"/>
    </source>
</evidence>
<dbReference type="EMBL" id="JALKCH010000014">
    <property type="protein sequence ID" value="MCK0198743.1"/>
    <property type="molecule type" value="Genomic_DNA"/>
</dbReference>
<comment type="subcellular location">
    <subcellularLocation>
        <location evidence="1">Membrane</location>
        <topology evidence="1">Multi-pass membrane protein</topology>
    </subcellularLocation>
</comment>
<evidence type="ECO:0000256" key="4">
    <source>
        <dbReference type="ARBA" id="ARBA00023136"/>
    </source>
</evidence>
<proteinExistence type="predicted"/>
<keyword evidence="4 6" id="KW-0472">Membrane</keyword>
<feature type="transmembrane region" description="Helical" evidence="6">
    <location>
        <begin position="347"/>
        <end position="364"/>
    </location>
</feature>
<evidence type="ECO:0000256" key="1">
    <source>
        <dbReference type="ARBA" id="ARBA00004141"/>
    </source>
</evidence>
<evidence type="ECO:0000256" key="5">
    <source>
        <dbReference type="SAM" id="MobiDB-lite"/>
    </source>
</evidence>
<evidence type="ECO:0000313" key="8">
    <source>
        <dbReference type="EMBL" id="MCK0198743.1"/>
    </source>
</evidence>
<gene>
    <name evidence="8" type="ORF">MWN34_17735</name>
</gene>
<feature type="transmembrane region" description="Helical" evidence="6">
    <location>
        <begin position="126"/>
        <end position="145"/>
    </location>
</feature>
<keyword evidence="9" id="KW-1185">Reference proteome</keyword>
<evidence type="ECO:0000256" key="6">
    <source>
        <dbReference type="SAM" id="Phobius"/>
    </source>
</evidence>
<accession>A0ABT0DFL0</accession>
<dbReference type="InterPro" id="IPR049453">
    <property type="entry name" value="Memb_transporter_dom"/>
</dbReference>
<feature type="region of interest" description="Disordered" evidence="5">
    <location>
        <begin position="1"/>
        <end position="20"/>
    </location>
</feature>
<keyword evidence="2 6" id="KW-0812">Transmembrane</keyword>
<evidence type="ECO:0000256" key="3">
    <source>
        <dbReference type="ARBA" id="ARBA00022989"/>
    </source>
</evidence>
<protein>
    <submittedName>
        <fullName evidence="8">FUSC family protein</fullName>
    </submittedName>
</protein>
<keyword evidence="3 6" id="KW-1133">Transmembrane helix</keyword>
<feature type="transmembrane region" description="Helical" evidence="6">
    <location>
        <begin position="99"/>
        <end position="120"/>
    </location>
</feature>
<sequence length="377" mass="39348">MSETGPPSPPEPDGGRSPRRRDAVRHLLHPDQLRDSLSLSAQPSLRNATLAGLQAALTAAIALPLVHLSPWSHLVGFAALGALVALFGRFAPSRRRLRILLLSGLCQVLAVFGMSTAAWLGAPMAAQLLLLALACGLFLFISVTGRFGAPGPLIFVFAAGASMSGGLEFGKVVERTAATAIVAVLAWIVCLASEAFRHLPSPERPLPADPVPALGPRLVAAARSAVGAGIAIFAGHAIGANHPAWAAMGALAVMQGTHLHITMNRALQRMAGTMVGAVLAWALLMQHPSVWTVIAVIVVLQLLTEMVIGINYAFGQFFVTPMALLMTYLGAAGAVGPEMAPERVLDTLLGAAVGILMAVLFSTLDDRRHLAGRRPAT</sequence>
<feature type="transmembrane region" description="Helical" evidence="6">
    <location>
        <begin position="74"/>
        <end position="92"/>
    </location>
</feature>
<reference evidence="8 9" key="1">
    <citation type="submission" date="2022-04" db="EMBL/GenBank/DDBJ databases">
        <authorList>
            <person name="Grouzdev D.S."/>
            <person name="Pantiukh K.S."/>
            <person name="Krutkina M.S."/>
        </authorList>
    </citation>
    <scope>NUCLEOTIDE SEQUENCE [LARGE SCALE GENOMIC DNA]</scope>
    <source>
        <strain evidence="8 9">6x-1</strain>
    </source>
</reference>
<organism evidence="8 9">
    <name type="scientific">Ancylobacter crimeensis</name>
    <dbReference type="NCBI Taxonomy" id="2579147"/>
    <lineage>
        <taxon>Bacteria</taxon>
        <taxon>Pseudomonadati</taxon>
        <taxon>Pseudomonadota</taxon>
        <taxon>Alphaproteobacteria</taxon>
        <taxon>Hyphomicrobiales</taxon>
        <taxon>Xanthobacteraceae</taxon>
        <taxon>Ancylobacter</taxon>
    </lineage>
</organism>
<feature type="transmembrane region" description="Helical" evidence="6">
    <location>
        <begin position="317"/>
        <end position="335"/>
    </location>
</feature>
<dbReference type="Proteomes" id="UP001203284">
    <property type="component" value="Unassembled WGS sequence"/>
</dbReference>